<proteinExistence type="predicted"/>
<gene>
    <name evidence="1" type="ORF">UFOPK4080_00245</name>
</gene>
<evidence type="ECO:0000313" key="1">
    <source>
        <dbReference type="EMBL" id="CAB4331911.1"/>
    </source>
</evidence>
<accession>A0A6J5YNT1</accession>
<organism evidence="1">
    <name type="scientific">freshwater metagenome</name>
    <dbReference type="NCBI Taxonomy" id="449393"/>
    <lineage>
        <taxon>unclassified sequences</taxon>
        <taxon>metagenomes</taxon>
        <taxon>ecological metagenomes</taxon>
    </lineage>
</organism>
<name>A0A6J5YNT1_9ZZZZ</name>
<protein>
    <submittedName>
        <fullName evidence="1">Unannotated protein</fullName>
    </submittedName>
</protein>
<dbReference type="EMBL" id="CAESAG010000021">
    <property type="protein sequence ID" value="CAB4331911.1"/>
    <property type="molecule type" value="Genomic_DNA"/>
</dbReference>
<reference evidence="1" key="1">
    <citation type="submission" date="2020-05" db="EMBL/GenBank/DDBJ databases">
        <authorList>
            <person name="Chiriac C."/>
            <person name="Salcher M."/>
            <person name="Ghai R."/>
            <person name="Kavagutti S V."/>
        </authorList>
    </citation>
    <scope>NUCLEOTIDE SEQUENCE</scope>
</reference>
<sequence>MFRWLRHRAMDAELAQIFDEHDRVKQDASDIRDYLLWVLENNKNDVEKFNDEALEKASDLIEQVGPGAFYWMTDIAAQMVLLSEATLRGFSTNVSIELGANATSESIVETVVRLP</sequence>
<dbReference type="AlphaFoldDB" id="A0A6J5YNT1"/>